<dbReference type="InterPro" id="IPR003819">
    <property type="entry name" value="TauD/TfdA-like"/>
</dbReference>
<feature type="region of interest" description="Disordered" evidence="6">
    <location>
        <begin position="93"/>
        <end position="113"/>
    </location>
</feature>
<evidence type="ECO:0000256" key="2">
    <source>
        <dbReference type="ARBA" id="ARBA00022723"/>
    </source>
</evidence>
<dbReference type="GO" id="GO:0005737">
    <property type="term" value="C:cytoplasm"/>
    <property type="evidence" value="ECO:0007669"/>
    <property type="project" value="TreeGrafter"/>
</dbReference>
<keyword evidence="5" id="KW-0408">Iron</keyword>
<gene>
    <name evidence="8" type="ORF">METZ01_LOCUS374871</name>
</gene>
<accession>A0A382TKJ7</accession>
<keyword evidence="2" id="KW-0479">Metal-binding</keyword>
<feature type="non-terminal residue" evidence="8">
    <location>
        <position position="1"/>
    </location>
</feature>
<dbReference type="SUPFAM" id="SSF51197">
    <property type="entry name" value="Clavaminate synthase-like"/>
    <property type="match status" value="1"/>
</dbReference>
<dbReference type="Pfam" id="PF02668">
    <property type="entry name" value="TauD"/>
    <property type="match status" value="1"/>
</dbReference>
<dbReference type="PANTHER" id="PTHR30468:SF1">
    <property type="entry name" value="ALPHA-KETOGLUTARATE-DEPENDENT SULFONATE DIOXYGENASE"/>
    <property type="match status" value="1"/>
</dbReference>
<organism evidence="8">
    <name type="scientific">marine metagenome</name>
    <dbReference type="NCBI Taxonomy" id="408172"/>
    <lineage>
        <taxon>unclassified sequences</taxon>
        <taxon>metagenomes</taxon>
        <taxon>ecological metagenomes</taxon>
    </lineage>
</organism>
<dbReference type="EMBL" id="UINC01136953">
    <property type="protein sequence ID" value="SVD22017.1"/>
    <property type="molecule type" value="Genomic_DNA"/>
</dbReference>
<reference evidence="8" key="1">
    <citation type="submission" date="2018-05" db="EMBL/GenBank/DDBJ databases">
        <authorList>
            <person name="Lanie J.A."/>
            <person name="Ng W.-L."/>
            <person name="Kazmierczak K.M."/>
            <person name="Andrzejewski T.M."/>
            <person name="Davidsen T.M."/>
            <person name="Wayne K.J."/>
            <person name="Tettelin H."/>
            <person name="Glass J.I."/>
            <person name="Rusch D."/>
            <person name="Podicherti R."/>
            <person name="Tsui H.-C.T."/>
            <person name="Winkler M.E."/>
        </authorList>
    </citation>
    <scope>NUCLEOTIDE SEQUENCE</scope>
</reference>
<protein>
    <recommendedName>
        <fullName evidence="7">TauD/TfdA-like domain-containing protein</fullName>
    </recommendedName>
</protein>
<dbReference type="InterPro" id="IPR051323">
    <property type="entry name" value="AtsK-like"/>
</dbReference>
<evidence type="ECO:0000259" key="7">
    <source>
        <dbReference type="Pfam" id="PF02668"/>
    </source>
</evidence>
<keyword evidence="4" id="KW-0560">Oxidoreductase</keyword>
<dbReference type="GO" id="GO:0016706">
    <property type="term" value="F:2-oxoglutarate-dependent dioxygenase activity"/>
    <property type="evidence" value="ECO:0007669"/>
    <property type="project" value="TreeGrafter"/>
</dbReference>
<dbReference type="GO" id="GO:0046872">
    <property type="term" value="F:metal ion binding"/>
    <property type="evidence" value="ECO:0007669"/>
    <property type="project" value="UniProtKB-KW"/>
</dbReference>
<dbReference type="Gene3D" id="3.60.130.10">
    <property type="entry name" value="Clavaminate synthase-like"/>
    <property type="match status" value="1"/>
</dbReference>
<dbReference type="InterPro" id="IPR042098">
    <property type="entry name" value="TauD-like_sf"/>
</dbReference>
<evidence type="ECO:0000256" key="4">
    <source>
        <dbReference type="ARBA" id="ARBA00023002"/>
    </source>
</evidence>
<evidence type="ECO:0000313" key="8">
    <source>
        <dbReference type="EMBL" id="SVD22017.1"/>
    </source>
</evidence>
<evidence type="ECO:0000256" key="6">
    <source>
        <dbReference type="SAM" id="MobiDB-lite"/>
    </source>
</evidence>
<name>A0A382TKJ7_9ZZZZ</name>
<sequence length="133" mass="15663">VMTIHPVVRIHPVTGKKVLFVNEHFTRRIVELSNRESTYLLEYLTQWIGRTSFTMRYQWKAGTIAIWDNRCTQHKVLNDFNEERVVQRVTVMGDKPEGSSPKWEPFVQSGHDTDKSRYDDLLLECLNRKKAKA</sequence>
<comment type="similarity">
    <text evidence="1">Belongs to the TfdA dioxygenase family.</text>
</comment>
<dbReference type="PANTHER" id="PTHR30468">
    <property type="entry name" value="ALPHA-KETOGLUTARATE-DEPENDENT SULFONATE DIOXYGENASE"/>
    <property type="match status" value="1"/>
</dbReference>
<keyword evidence="3" id="KW-0223">Dioxygenase</keyword>
<evidence type="ECO:0000256" key="5">
    <source>
        <dbReference type="ARBA" id="ARBA00023004"/>
    </source>
</evidence>
<proteinExistence type="inferred from homology"/>
<feature type="domain" description="TauD/TfdA-like" evidence="7">
    <location>
        <begin position="3"/>
        <end position="90"/>
    </location>
</feature>
<evidence type="ECO:0000256" key="1">
    <source>
        <dbReference type="ARBA" id="ARBA00005896"/>
    </source>
</evidence>
<dbReference type="AlphaFoldDB" id="A0A382TKJ7"/>
<evidence type="ECO:0000256" key="3">
    <source>
        <dbReference type="ARBA" id="ARBA00022964"/>
    </source>
</evidence>